<sequence>MAVRLLCSLIKKSNRSAYLRSQSRTSSNSFLPASYLTICLHLSRFYCHIHLPSSFSFGLKLKTVPRCSYVLRMQYFFSRVTAKRLKEGDTMMGQQVARIVESKNADLPTGTVVLASSGWTMHSISDGKDLEKLPTEWPDTIPLSLALGTIGMTGLTAYFGLLDICGVKGGETVMVNAASGAVGSVVGQIAKLKGCKVVGAVGSDEKVAYLQELGFDVVFNYKTVESLEETLKKASPDGYDCYFDNVGGEFSNTVISQMKKYGRIALCGAISTYNRTGPLPPGPPPEIVIYQELRMEGFTVLRWQGDVRQKALKDLLKWVSEGKIQCKEYIIEGFENMPAAFMGMLKGDNLGKTIVKA</sequence>
<evidence type="ECO:0000256" key="8">
    <source>
        <dbReference type="ARBA" id="ARBA00022501"/>
    </source>
</evidence>
<gene>
    <name evidence="36" type="primary">PTGR1</name>
</gene>
<keyword evidence="11" id="KW-0521">NADP</keyword>
<feature type="domain" description="Enoyl reductase (ER)" evidence="35">
    <location>
        <begin position="50"/>
        <end position="355"/>
    </location>
</feature>
<evidence type="ECO:0000256" key="34">
    <source>
        <dbReference type="ARBA" id="ARBA00049368"/>
    </source>
</evidence>
<evidence type="ECO:0000256" key="33">
    <source>
        <dbReference type="ARBA" id="ARBA00049179"/>
    </source>
</evidence>
<keyword evidence="9" id="KW-0597">Phosphoprotein</keyword>
<evidence type="ECO:0000256" key="14">
    <source>
        <dbReference type="ARBA" id="ARBA00023098"/>
    </source>
</evidence>
<evidence type="ECO:0000256" key="2">
    <source>
        <dbReference type="ARBA" id="ARBA00010460"/>
    </source>
</evidence>
<comment type="catalytic activity">
    <reaction evidence="21">
        <text>decanal + NADP(+) = (2E)-decenal + NADPH + H(+)</text>
        <dbReference type="Rhea" id="RHEA:50612"/>
        <dbReference type="ChEBI" id="CHEBI:15378"/>
        <dbReference type="ChEBI" id="CHEBI:31457"/>
        <dbReference type="ChEBI" id="CHEBI:57783"/>
        <dbReference type="ChEBI" id="CHEBI:58349"/>
        <dbReference type="ChEBI" id="CHEBI:133455"/>
    </reaction>
    <physiologicalReaction direction="right-to-left" evidence="21">
        <dbReference type="Rhea" id="RHEA:50614"/>
    </physiologicalReaction>
</comment>
<name>A0A8I3W2B2_CALJA</name>
<dbReference type="GeneTree" id="ENSGT00940000154810"/>
<dbReference type="InterPro" id="IPR013149">
    <property type="entry name" value="ADH-like_C"/>
</dbReference>
<evidence type="ECO:0000256" key="6">
    <source>
        <dbReference type="ARBA" id="ARBA00020651"/>
    </source>
</evidence>
<evidence type="ECO:0000256" key="1">
    <source>
        <dbReference type="ARBA" id="ARBA00004496"/>
    </source>
</evidence>
<dbReference type="InterPro" id="IPR036291">
    <property type="entry name" value="NAD(P)-bd_dom_sf"/>
</dbReference>
<evidence type="ECO:0000256" key="13">
    <source>
        <dbReference type="ARBA" id="ARBA00023002"/>
    </source>
</evidence>
<keyword evidence="12" id="KW-0007">Acetylation</keyword>
<dbReference type="Proteomes" id="UP000008225">
    <property type="component" value="Chromosome 1"/>
</dbReference>
<comment type="catalytic activity">
    <reaction evidence="32">
        <text>13,14-dihydro-15-oxo-prostaglandin E1 + NADP(+) = 15-oxoprostaglandin E1 + NADPH + H(+)</text>
        <dbReference type="Rhea" id="RHEA:50584"/>
        <dbReference type="ChEBI" id="CHEBI:15378"/>
        <dbReference type="ChEBI" id="CHEBI:57401"/>
        <dbReference type="ChEBI" id="CHEBI:57783"/>
        <dbReference type="ChEBI" id="CHEBI:58349"/>
        <dbReference type="ChEBI" id="CHEBI:133408"/>
    </reaction>
    <physiologicalReaction direction="right-to-left" evidence="32">
        <dbReference type="Rhea" id="RHEA:50586"/>
    </physiologicalReaction>
</comment>
<dbReference type="Gene3D" id="3.40.50.720">
    <property type="entry name" value="NAD(P)-binding Rossmann-like Domain"/>
    <property type="match status" value="1"/>
</dbReference>
<dbReference type="AlphaFoldDB" id="A0A8I3W2B2"/>
<keyword evidence="8" id="KW-0644">Prostaglandin metabolism</keyword>
<dbReference type="InterPro" id="IPR014190">
    <property type="entry name" value="PTGR1"/>
</dbReference>
<evidence type="ECO:0000256" key="9">
    <source>
        <dbReference type="ARBA" id="ARBA00022553"/>
    </source>
</evidence>
<dbReference type="EC" id="1.3.1.74" evidence="5"/>
<comment type="catalytic activity">
    <reaction evidence="22">
        <text>pentan-2-one + NADP(+) = (E)-pent-3-en-2-one + NADPH + H(+)</text>
        <dbReference type="Rhea" id="RHEA:50788"/>
        <dbReference type="ChEBI" id="CHEBI:15378"/>
        <dbReference type="ChEBI" id="CHEBI:16472"/>
        <dbReference type="ChEBI" id="CHEBI:57783"/>
        <dbReference type="ChEBI" id="CHEBI:58349"/>
        <dbReference type="ChEBI" id="CHEBI:145276"/>
    </reaction>
    <physiologicalReaction direction="right-to-left" evidence="22">
        <dbReference type="Rhea" id="RHEA:50790"/>
    </physiologicalReaction>
</comment>
<comment type="catalytic activity">
    <reaction evidence="24">
        <text>13,14-dihydro-15-oxo-prostaglandin F1alpha + NADP(+) = 15-oxoprostaglandin F1alpha + NADPH + H(+)</text>
        <dbReference type="Rhea" id="RHEA:50592"/>
        <dbReference type="ChEBI" id="CHEBI:15378"/>
        <dbReference type="ChEBI" id="CHEBI:57783"/>
        <dbReference type="ChEBI" id="CHEBI:58349"/>
        <dbReference type="ChEBI" id="CHEBI:79072"/>
        <dbReference type="ChEBI" id="CHEBI:133411"/>
    </reaction>
    <physiologicalReaction direction="right-to-left" evidence="24">
        <dbReference type="Rhea" id="RHEA:50594"/>
    </physiologicalReaction>
</comment>
<comment type="catalytic activity">
    <reaction evidence="27">
        <text>13,14-dihydro-15-oxo-PGF2alpha + NADP(+) = 15-oxoprostaglandin F2alpha + NADPH + H(+)</text>
        <dbReference type="Rhea" id="RHEA:50588"/>
        <dbReference type="ChEBI" id="CHEBI:15378"/>
        <dbReference type="ChEBI" id="CHEBI:57783"/>
        <dbReference type="ChEBI" id="CHEBI:58349"/>
        <dbReference type="ChEBI" id="CHEBI:133374"/>
        <dbReference type="ChEBI" id="CHEBI:133409"/>
    </reaction>
    <physiologicalReaction direction="right-to-left" evidence="27">
        <dbReference type="Rhea" id="RHEA:50590"/>
    </physiologicalReaction>
</comment>
<protein>
    <recommendedName>
        <fullName evidence="6">Prostaglandin reductase 1</fullName>
        <ecNumber evidence="4">1.3.1.48</ecNumber>
        <ecNumber evidence="5">1.3.1.74</ecNumber>
    </recommendedName>
    <alternativeName>
        <fullName evidence="19">15-oxoprostaglandin 13-reductase</fullName>
    </alternativeName>
    <alternativeName>
        <fullName evidence="17">Dithiolethione-inducible gene 1 protein</fullName>
    </alternativeName>
    <alternativeName>
        <fullName evidence="16">Leukotriene B4 12-hydroxydehydrogenase</fullName>
    </alternativeName>
    <alternativeName>
        <fullName evidence="18">NAD(P)H-dependent alkenal/one oxidoreductase</fullName>
    </alternativeName>
</protein>
<evidence type="ECO:0000256" key="32">
    <source>
        <dbReference type="ARBA" id="ARBA00049070"/>
    </source>
</evidence>
<evidence type="ECO:0000313" key="36">
    <source>
        <dbReference type="Ensembl" id="ENSCJAP00000084766.1"/>
    </source>
</evidence>
<evidence type="ECO:0000256" key="30">
    <source>
        <dbReference type="ARBA" id="ARBA00048953"/>
    </source>
</evidence>
<evidence type="ECO:0000256" key="24">
    <source>
        <dbReference type="ARBA" id="ARBA00047878"/>
    </source>
</evidence>
<evidence type="ECO:0000256" key="3">
    <source>
        <dbReference type="ARBA" id="ARBA00011852"/>
    </source>
</evidence>
<comment type="catalytic activity">
    <reaction evidence="29">
        <text>20-hydroxy-leukotriene B4 + NADP(+) = 12-oxo-20-hydroxy-leukotriene B4 + NADPH + H(+)</text>
        <dbReference type="Rhea" id="RHEA:51208"/>
        <dbReference type="ChEBI" id="CHEBI:15378"/>
        <dbReference type="ChEBI" id="CHEBI:57460"/>
        <dbReference type="ChEBI" id="CHEBI:57783"/>
        <dbReference type="ChEBI" id="CHEBI:58349"/>
        <dbReference type="ChEBI" id="CHEBI:133346"/>
    </reaction>
    <physiologicalReaction direction="left-to-right" evidence="29">
        <dbReference type="Rhea" id="RHEA:51209"/>
    </physiologicalReaction>
</comment>
<evidence type="ECO:0000256" key="4">
    <source>
        <dbReference type="ARBA" id="ARBA00011981"/>
    </source>
</evidence>
<dbReference type="SMART" id="SM00829">
    <property type="entry name" value="PKS_ER"/>
    <property type="match status" value="1"/>
</dbReference>
<dbReference type="EC" id="1.3.1.48" evidence="4"/>
<keyword evidence="14" id="KW-0443">Lipid metabolism</keyword>
<comment type="catalytic activity">
    <reaction evidence="30">
        <text>6-trans-leukotriene B4 + NADP(+) = 12-oxo-(5S)-hydroxy-(6E,8E,10E,14Z)-eicosatetraenoate + NADPH + H(+)</text>
        <dbReference type="Rhea" id="RHEA:51204"/>
        <dbReference type="ChEBI" id="CHEBI:15378"/>
        <dbReference type="ChEBI" id="CHEBI:57783"/>
        <dbReference type="ChEBI" id="CHEBI:58349"/>
        <dbReference type="ChEBI" id="CHEBI:90723"/>
        <dbReference type="ChEBI" id="CHEBI:133974"/>
    </reaction>
    <physiologicalReaction direction="left-to-right" evidence="30">
        <dbReference type="Rhea" id="RHEA:51205"/>
    </physiologicalReaction>
</comment>
<evidence type="ECO:0000256" key="12">
    <source>
        <dbReference type="ARBA" id="ARBA00022990"/>
    </source>
</evidence>
<dbReference type="InterPro" id="IPR041694">
    <property type="entry name" value="ADH_N_2"/>
</dbReference>
<dbReference type="Gene3D" id="3.90.180.10">
    <property type="entry name" value="Medium-chain alcohol dehydrogenases, catalytic domain"/>
    <property type="match status" value="1"/>
</dbReference>
<evidence type="ECO:0000256" key="19">
    <source>
        <dbReference type="ARBA" id="ARBA00033119"/>
    </source>
</evidence>
<keyword evidence="13" id="KW-0560">Oxidoreductase</keyword>
<dbReference type="SUPFAM" id="SSF50129">
    <property type="entry name" value="GroES-like"/>
    <property type="match status" value="2"/>
</dbReference>
<keyword evidence="15" id="KW-0379">Hydroxylation</keyword>
<dbReference type="PANTHER" id="PTHR43205">
    <property type="entry name" value="PROSTAGLANDIN REDUCTASE"/>
    <property type="match status" value="1"/>
</dbReference>
<dbReference type="GO" id="GO:0035798">
    <property type="term" value="F:2-alkenal reductase (NADPH) activity"/>
    <property type="evidence" value="ECO:0007669"/>
    <property type="project" value="Ensembl"/>
</dbReference>
<evidence type="ECO:0000256" key="18">
    <source>
        <dbReference type="ARBA" id="ARBA00032297"/>
    </source>
</evidence>
<comment type="subunit">
    <text evidence="3">Monomer or homodimer.</text>
</comment>
<dbReference type="SUPFAM" id="SSF51735">
    <property type="entry name" value="NAD(P)-binding Rossmann-fold domains"/>
    <property type="match status" value="1"/>
</dbReference>
<dbReference type="Ensembl" id="ENSCJAT00000146266.1">
    <property type="protein sequence ID" value="ENSCJAP00000084766.1"/>
    <property type="gene ID" value="ENSCJAG00000017571.5"/>
</dbReference>
<dbReference type="GO" id="GO:0006693">
    <property type="term" value="P:prostaglandin metabolic process"/>
    <property type="evidence" value="ECO:0007669"/>
    <property type="project" value="UniProtKB-KW"/>
</dbReference>
<evidence type="ECO:0000313" key="37">
    <source>
        <dbReference type="Proteomes" id="UP000008225"/>
    </source>
</evidence>
<evidence type="ECO:0000256" key="25">
    <source>
        <dbReference type="ARBA" id="ARBA00047903"/>
    </source>
</evidence>
<dbReference type="CDD" id="cd08294">
    <property type="entry name" value="leukotriene_B4_DH_like"/>
    <property type="match status" value="1"/>
</dbReference>
<evidence type="ECO:0000256" key="22">
    <source>
        <dbReference type="ARBA" id="ARBA00047742"/>
    </source>
</evidence>
<evidence type="ECO:0000256" key="7">
    <source>
        <dbReference type="ARBA" id="ARBA00022490"/>
    </source>
</evidence>
<comment type="catalytic activity">
    <reaction evidence="25">
        <text>dodecanal + NADP(+) = (2E)-dodecenal + NADPH + H(+)</text>
        <dbReference type="Rhea" id="RHEA:50784"/>
        <dbReference type="ChEBI" id="CHEBI:15378"/>
        <dbReference type="ChEBI" id="CHEBI:27836"/>
        <dbReference type="ChEBI" id="CHEBI:57783"/>
        <dbReference type="ChEBI" id="CHEBI:58349"/>
        <dbReference type="ChEBI" id="CHEBI:133741"/>
    </reaction>
    <physiologicalReaction direction="right-to-left" evidence="25">
        <dbReference type="Rhea" id="RHEA:50786"/>
    </physiologicalReaction>
</comment>
<evidence type="ECO:0000256" key="31">
    <source>
        <dbReference type="ARBA" id="ARBA00049068"/>
    </source>
</evidence>
<evidence type="ECO:0000256" key="5">
    <source>
        <dbReference type="ARBA" id="ARBA00012410"/>
    </source>
</evidence>
<comment type="catalytic activity">
    <reaction evidence="34">
        <text>hexanal + NADP(+) = (E)-hex-2-enal + NADPH + H(+)</text>
        <dbReference type="Rhea" id="RHEA:50776"/>
        <dbReference type="ChEBI" id="CHEBI:15378"/>
        <dbReference type="ChEBI" id="CHEBI:28913"/>
        <dbReference type="ChEBI" id="CHEBI:57783"/>
        <dbReference type="ChEBI" id="CHEBI:58349"/>
        <dbReference type="ChEBI" id="CHEBI:88528"/>
    </reaction>
    <physiologicalReaction direction="right-to-left" evidence="34">
        <dbReference type="Rhea" id="RHEA:50778"/>
    </physiologicalReaction>
</comment>
<dbReference type="InterPro" id="IPR011032">
    <property type="entry name" value="GroES-like_sf"/>
</dbReference>
<comment type="catalytic activity">
    <reaction evidence="26">
        <text>nonan-2-one + NADP(+) = (3E)-nonen-2-one + NADPH + H(+)</text>
        <dbReference type="Rhea" id="RHEA:50616"/>
        <dbReference type="ChEBI" id="CHEBI:15378"/>
        <dbReference type="ChEBI" id="CHEBI:57783"/>
        <dbReference type="ChEBI" id="CHEBI:58349"/>
        <dbReference type="ChEBI" id="CHEBI:77927"/>
        <dbReference type="ChEBI" id="CHEBI:133457"/>
    </reaction>
    <physiologicalReaction direction="right-to-left" evidence="26">
        <dbReference type="Rhea" id="RHEA:50618"/>
    </physiologicalReaction>
</comment>
<reference evidence="36 37" key="1">
    <citation type="submission" date="2009-03" db="EMBL/GenBank/DDBJ databases">
        <authorList>
            <person name="Warren W."/>
            <person name="Ye L."/>
            <person name="Minx P."/>
            <person name="Worley K."/>
            <person name="Gibbs R."/>
            <person name="Wilson R.K."/>
        </authorList>
    </citation>
    <scope>NUCLEOTIDE SEQUENCE [LARGE SCALE GENOMIC DNA]</scope>
</reference>
<dbReference type="Pfam" id="PF00107">
    <property type="entry name" value="ADH_zinc_N"/>
    <property type="match status" value="1"/>
</dbReference>
<accession>A0A8I3W2B2</accession>
<comment type="catalytic activity">
    <reaction evidence="23">
        <text>leukotriene B4 + NADP(+) = 12-oxo-leukotriene B4 + NADPH + H(+)</text>
        <dbReference type="Rhea" id="RHEA:50608"/>
        <dbReference type="ChEBI" id="CHEBI:15378"/>
        <dbReference type="ChEBI" id="CHEBI:57461"/>
        <dbReference type="ChEBI" id="CHEBI:57783"/>
        <dbReference type="ChEBI" id="CHEBI:58349"/>
        <dbReference type="ChEBI" id="CHEBI:133309"/>
    </reaction>
    <physiologicalReaction direction="left-to-right" evidence="23">
        <dbReference type="Rhea" id="RHEA:50609"/>
    </physiologicalReaction>
</comment>
<organism evidence="36 37">
    <name type="scientific">Callithrix jacchus</name>
    <name type="common">White-tufted-ear marmoset</name>
    <name type="synonym">Simia Jacchus</name>
    <dbReference type="NCBI Taxonomy" id="9483"/>
    <lineage>
        <taxon>Eukaryota</taxon>
        <taxon>Metazoa</taxon>
        <taxon>Chordata</taxon>
        <taxon>Craniata</taxon>
        <taxon>Vertebrata</taxon>
        <taxon>Euteleostomi</taxon>
        <taxon>Mammalia</taxon>
        <taxon>Eutheria</taxon>
        <taxon>Euarchontoglires</taxon>
        <taxon>Primates</taxon>
        <taxon>Haplorrhini</taxon>
        <taxon>Platyrrhini</taxon>
        <taxon>Cebidae</taxon>
        <taxon>Callitrichinae</taxon>
        <taxon>Callithrix</taxon>
        <taxon>Callithrix</taxon>
    </lineage>
</organism>
<reference evidence="36" key="2">
    <citation type="submission" date="2025-08" db="UniProtKB">
        <authorList>
            <consortium name="Ensembl"/>
        </authorList>
    </citation>
    <scope>IDENTIFICATION</scope>
</reference>
<keyword evidence="7" id="KW-0963">Cytoplasm</keyword>
<comment type="catalytic activity">
    <reaction evidence="28">
        <text>4-hydroxynonanal + NADP(+) = (E)-4-hydroxynon-2-enal + NADPH + H(+)</text>
        <dbReference type="Rhea" id="RHEA:64736"/>
        <dbReference type="ChEBI" id="CHEBI:15378"/>
        <dbReference type="ChEBI" id="CHEBI:57783"/>
        <dbReference type="ChEBI" id="CHEBI:58349"/>
        <dbReference type="ChEBI" id="CHEBI:58968"/>
        <dbReference type="ChEBI" id="CHEBI:156112"/>
    </reaction>
    <physiologicalReaction direction="right-to-left" evidence="28">
        <dbReference type="Rhea" id="RHEA:64738"/>
    </physiologicalReaction>
</comment>
<comment type="catalytic activity">
    <reaction evidence="20">
        <text>octanal + NADP(+) = (2E)-octenal + NADPH + H(+)</text>
        <dbReference type="Rhea" id="RHEA:50780"/>
        <dbReference type="ChEBI" id="CHEBI:15378"/>
        <dbReference type="ChEBI" id="CHEBI:17935"/>
        <dbReference type="ChEBI" id="CHEBI:57783"/>
        <dbReference type="ChEBI" id="CHEBI:58349"/>
        <dbReference type="ChEBI" id="CHEBI:61748"/>
    </reaction>
    <physiologicalReaction direction="right-to-left" evidence="20">
        <dbReference type="Rhea" id="RHEA:50782"/>
    </physiologicalReaction>
</comment>
<evidence type="ECO:0000256" key="23">
    <source>
        <dbReference type="ARBA" id="ARBA00047871"/>
    </source>
</evidence>
<evidence type="ECO:0000256" key="20">
    <source>
        <dbReference type="ARBA" id="ARBA00047461"/>
    </source>
</evidence>
<comment type="similarity">
    <text evidence="2">Belongs to the NADP-dependent oxidoreductase L4BD family.</text>
</comment>
<dbReference type="InterPro" id="IPR045010">
    <property type="entry name" value="MDR_fam"/>
</dbReference>
<evidence type="ECO:0000256" key="16">
    <source>
        <dbReference type="ARBA" id="ARBA00031851"/>
    </source>
</evidence>
<evidence type="ECO:0000256" key="28">
    <source>
        <dbReference type="ARBA" id="ARBA00048387"/>
    </source>
</evidence>
<dbReference type="PANTHER" id="PTHR43205:SF7">
    <property type="entry name" value="PROSTAGLANDIN REDUCTASE 1"/>
    <property type="match status" value="1"/>
</dbReference>
<comment type="catalytic activity">
    <reaction evidence="33">
        <text>an n-alkanal + NADP(+) = an alk-2-enal + NADPH + H(+)</text>
        <dbReference type="Rhea" id="RHEA:13737"/>
        <dbReference type="ChEBI" id="CHEBI:12834"/>
        <dbReference type="ChEBI" id="CHEBI:13757"/>
        <dbReference type="ChEBI" id="CHEBI:15378"/>
        <dbReference type="ChEBI" id="CHEBI:57783"/>
        <dbReference type="ChEBI" id="CHEBI:58349"/>
        <dbReference type="EC" id="1.3.1.74"/>
    </reaction>
    <physiologicalReaction direction="right-to-left" evidence="33">
        <dbReference type="Rhea" id="RHEA:13739"/>
    </physiologicalReaction>
</comment>
<evidence type="ECO:0000256" key="29">
    <source>
        <dbReference type="ARBA" id="ARBA00048591"/>
    </source>
</evidence>
<dbReference type="GO" id="GO:0005737">
    <property type="term" value="C:cytoplasm"/>
    <property type="evidence" value="ECO:0007669"/>
    <property type="project" value="UniProtKB-SubCell"/>
</dbReference>
<keyword evidence="10" id="KW-0276">Fatty acid metabolism</keyword>
<evidence type="ECO:0000256" key="10">
    <source>
        <dbReference type="ARBA" id="ARBA00022832"/>
    </source>
</evidence>
<dbReference type="NCBIfam" id="TIGR02825">
    <property type="entry name" value="B4_12hDH"/>
    <property type="match status" value="1"/>
</dbReference>
<evidence type="ECO:0000256" key="27">
    <source>
        <dbReference type="ARBA" id="ARBA00048290"/>
    </source>
</evidence>
<evidence type="ECO:0000256" key="11">
    <source>
        <dbReference type="ARBA" id="ARBA00022857"/>
    </source>
</evidence>
<dbReference type="InterPro" id="IPR020843">
    <property type="entry name" value="ER"/>
</dbReference>
<evidence type="ECO:0000259" key="35">
    <source>
        <dbReference type="SMART" id="SM00829"/>
    </source>
</evidence>
<evidence type="ECO:0000256" key="21">
    <source>
        <dbReference type="ARBA" id="ARBA00047617"/>
    </source>
</evidence>
<evidence type="ECO:0000256" key="17">
    <source>
        <dbReference type="ARBA" id="ARBA00032255"/>
    </source>
</evidence>
<reference evidence="36" key="3">
    <citation type="submission" date="2025-09" db="UniProtKB">
        <authorList>
            <consortium name="Ensembl"/>
        </authorList>
    </citation>
    <scope>IDENTIFICATION</scope>
</reference>
<proteinExistence type="inferred from homology"/>
<comment type="catalytic activity">
    <reaction evidence="31">
        <text>(5S,12S)-dihydroxy-(6E,10E,12E,14Z)-eicosatetraenoate + NADP(+) = 12-oxo-(5S)-hydroxy-(6E,8E,10E,14Z)-eicosatetraenoate + NADPH + H(+)</text>
        <dbReference type="Rhea" id="RHEA:51212"/>
        <dbReference type="ChEBI" id="CHEBI:15378"/>
        <dbReference type="ChEBI" id="CHEBI:57783"/>
        <dbReference type="ChEBI" id="CHEBI:58349"/>
        <dbReference type="ChEBI" id="CHEBI:133974"/>
        <dbReference type="ChEBI" id="CHEBI:133975"/>
    </reaction>
    <physiologicalReaction direction="left-to-right" evidence="31">
        <dbReference type="Rhea" id="RHEA:51213"/>
    </physiologicalReaction>
</comment>
<dbReference type="GO" id="GO:0047522">
    <property type="term" value="F:15-oxoprostaglandin 13-reductase [NAD(P)+] activity"/>
    <property type="evidence" value="ECO:0007669"/>
    <property type="project" value="UniProtKB-EC"/>
</dbReference>
<evidence type="ECO:0000256" key="15">
    <source>
        <dbReference type="ARBA" id="ARBA00023278"/>
    </source>
</evidence>
<dbReference type="FunFam" id="3.40.50.720:FF:000121">
    <property type="entry name" value="Prostaglandin reductase 2"/>
    <property type="match status" value="1"/>
</dbReference>
<evidence type="ECO:0000256" key="26">
    <source>
        <dbReference type="ARBA" id="ARBA00048066"/>
    </source>
</evidence>
<comment type="subcellular location">
    <subcellularLocation>
        <location evidence="1">Cytoplasm</location>
    </subcellularLocation>
</comment>
<keyword evidence="37" id="KW-1185">Reference proteome</keyword>
<dbReference type="Pfam" id="PF16884">
    <property type="entry name" value="ADH_N_2"/>
    <property type="match status" value="1"/>
</dbReference>